<evidence type="ECO:0000313" key="1">
    <source>
        <dbReference type="EMBL" id="GET90420.1"/>
    </source>
</evidence>
<keyword evidence="2" id="KW-1185">Reference proteome</keyword>
<dbReference type="AlphaFoldDB" id="A0A640KL20"/>
<dbReference type="VEuPathDB" id="TriTrypDB:LtaPh_2914951"/>
<organism evidence="1 2">
    <name type="scientific">Leishmania tarentolae</name>
    <name type="common">Sauroleishmania tarentolae</name>
    <dbReference type="NCBI Taxonomy" id="5689"/>
    <lineage>
        <taxon>Eukaryota</taxon>
        <taxon>Discoba</taxon>
        <taxon>Euglenozoa</taxon>
        <taxon>Kinetoplastea</taxon>
        <taxon>Metakinetoplastina</taxon>
        <taxon>Trypanosomatida</taxon>
        <taxon>Trypanosomatidae</taxon>
        <taxon>Leishmaniinae</taxon>
        <taxon>Leishmania</taxon>
        <taxon>lizard Leishmania</taxon>
    </lineage>
</organism>
<protein>
    <submittedName>
        <fullName evidence="1">RNA-binding protein, putative</fullName>
    </submittedName>
</protein>
<reference evidence="1" key="1">
    <citation type="submission" date="2019-11" db="EMBL/GenBank/DDBJ databases">
        <title>Leishmania tarentolae CDS.</title>
        <authorList>
            <person name="Goto Y."/>
            <person name="Yamagishi J."/>
        </authorList>
    </citation>
    <scope>NUCLEOTIDE SEQUENCE [LARGE SCALE GENOMIC DNA]</scope>
    <source>
        <strain evidence="1">Parrot Tar II</strain>
    </source>
</reference>
<accession>A0A640KL20</accession>
<dbReference type="EMBL" id="BLBS01000041">
    <property type="protein sequence ID" value="GET90420.1"/>
    <property type="molecule type" value="Genomic_DNA"/>
</dbReference>
<name>A0A640KL20_LEITA</name>
<sequence>MCCAARSPLAPLRRLLEENEGDVAHLTGQARVVSVVAGHCRSRVAMQGNVVDGSKLGEDLAQMSCRHVERDVTNEELAYLSASVTARGAVVLALCPLDGDGTTVELTPVESRHGRAGLLVGAVAHKGSAKALASVDISHEREGHDCAVLLKQLAHIILCHGGSQLSHKEVCLAARPFRVQGNRLVRWRGRRNGRGGVAVAKRYHRYILQGGAKRQRRRRCDDSWRRHLRRGSGDKVHFFFFMKPILSVRLLLSLSVCAVARRLRYVKGMGVKGTEERDLKIRRGGCVSR</sequence>
<dbReference type="Proteomes" id="UP000419144">
    <property type="component" value="Unassembled WGS sequence"/>
</dbReference>
<comment type="caution">
    <text evidence="1">The sequence shown here is derived from an EMBL/GenBank/DDBJ whole genome shotgun (WGS) entry which is preliminary data.</text>
</comment>
<evidence type="ECO:0000313" key="2">
    <source>
        <dbReference type="Proteomes" id="UP000419144"/>
    </source>
</evidence>
<proteinExistence type="predicted"/>
<gene>
    <name evidence="1" type="ORF">LtaPh_2914951</name>
</gene>